<dbReference type="PANTHER" id="PTHR48111:SF22">
    <property type="entry name" value="REGULATOR OF RPOS"/>
    <property type="match status" value="1"/>
</dbReference>
<keyword evidence="2" id="KW-0902">Two-component regulatory system</keyword>
<dbReference type="EMBL" id="UOFR01000003">
    <property type="protein sequence ID" value="VAW90692.1"/>
    <property type="molecule type" value="Genomic_DNA"/>
</dbReference>
<dbReference type="InterPro" id="IPR016032">
    <property type="entry name" value="Sig_transdc_resp-reg_C-effctor"/>
</dbReference>
<proteinExistence type="predicted"/>
<evidence type="ECO:0000259" key="6">
    <source>
        <dbReference type="PROSITE" id="PS50110"/>
    </source>
</evidence>
<dbReference type="SMART" id="SM00448">
    <property type="entry name" value="REC"/>
    <property type="match status" value="1"/>
</dbReference>
<accession>A0A3B0ZTB3</accession>
<feature type="domain" description="OmpR/PhoB-type" evidence="7">
    <location>
        <begin position="126"/>
        <end position="223"/>
    </location>
</feature>
<protein>
    <submittedName>
        <fullName evidence="8">Phosphate regulon transcriptional regulatory protein PhoB (SphR)</fullName>
    </submittedName>
</protein>
<keyword evidence="1" id="KW-0597">Phosphoprotein</keyword>
<dbReference type="SUPFAM" id="SSF46894">
    <property type="entry name" value="C-terminal effector domain of the bipartite response regulators"/>
    <property type="match status" value="1"/>
</dbReference>
<organism evidence="8">
    <name type="scientific">hydrothermal vent metagenome</name>
    <dbReference type="NCBI Taxonomy" id="652676"/>
    <lineage>
        <taxon>unclassified sequences</taxon>
        <taxon>metagenomes</taxon>
        <taxon>ecological metagenomes</taxon>
    </lineage>
</organism>
<dbReference type="Pfam" id="PF00072">
    <property type="entry name" value="Response_reg"/>
    <property type="match status" value="1"/>
</dbReference>
<evidence type="ECO:0000256" key="1">
    <source>
        <dbReference type="ARBA" id="ARBA00022553"/>
    </source>
</evidence>
<dbReference type="SMART" id="SM00862">
    <property type="entry name" value="Trans_reg_C"/>
    <property type="match status" value="1"/>
</dbReference>
<dbReference type="PROSITE" id="PS51755">
    <property type="entry name" value="OMPR_PHOB"/>
    <property type="match status" value="1"/>
</dbReference>
<keyword evidence="5" id="KW-0804">Transcription</keyword>
<dbReference type="InterPro" id="IPR001789">
    <property type="entry name" value="Sig_transdc_resp-reg_receiver"/>
</dbReference>
<keyword evidence="4" id="KW-0238">DNA-binding</keyword>
<evidence type="ECO:0000259" key="7">
    <source>
        <dbReference type="PROSITE" id="PS51755"/>
    </source>
</evidence>
<gene>
    <name evidence="8" type="ORF">MNBD_GAMMA21-1772</name>
</gene>
<evidence type="ECO:0000256" key="2">
    <source>
        <dbReference type="ARBA" id="ARBA00023012"/>
    </source>
</evidence>
<feature type="domain" description="Response regulatory" evidence="6">
    <location>
        <begin position="2"/>
        <end position="117"/>
    </location>
</feature>
<dbReference type="InterPro" id="IPR039420">
    <property type="entry name" value="WalR-like"/>
</dbReference>
<evidence type="ECO:0000256" key="4">
    <source>
        <dbReference type="ARBA" id="ARBA00023125"/>
    </source>
</evidence>
<dbReference type="InterPro" id="IPR011006">
    <property type="entry name" value="CheY-like_superfamily"/>
</dbReference>
<dbReference type="InterPro" id="IPR001867">
    <property type="entry name" value="OmpR/PhoB-type_DNA-bd"/>
</dbReference>
<reference evidence="8" key="1">
    <citation type="submission" date="2018-06" db="EMBL/GenBank/DDBJ databases">
        <authorList>
            <person name="Zhirakovskaya E."/>
        </authorList>
    </citation>
    <scope>NUCLEOTIDE SEQUENCE</scope>
</reference>
<dbReference type="GO" id="GO:0032993">
    <property type="term" value="C:protein-DNA complex"/>
    <property type="evidence" value="ECO:0007669"/>
    <property type="project" value="TreeGrafter"/>
</dbReference>
<name>A0A3B0ZTB3_9ZZZZ</name>
<dbReference type="AlphaFoldDB" id="A0A3B0ZTB3"/>
<dbReference type="CDD" id="cd19935">
    <property type="entry name" value="REC_OmpR_CusR-like"/>
    <property type="match status" value="1"/>
</dbReference>
<dbReference type="PROSITE" id="PS50110">
    <property type="entry name" value="RESPONSE_REGULATORY"/>
    <property type="match status" value="1"/>
</dbReference>
<dbReference type="GO" id="GO:0005829">
    <property type="term" value="C:cytosol"/>
    <property type="evidence" value="ECO:0007669"/>
    <property type="project" value="TreeGrafter"/>
</dbReference>
<dbReference type="Gene3D" id="6.10.250.690">
    <property type="match status" value="1"/>
</dbReference>
<dbReference type="InterPro" id="IPR036388">
    <property type="entry name" value="WH-like_DNA-bd_sf"/>
</dbReference>
<evidence type="ECO:0000256" key="5">
    <source>
        <dbReference type="ARBA" id="ARBA00023163"/>
    </source>
</evidence>
<dbReference type="CDD" id="cd00383">
    <property type="entry name" value="trans_reg_C"/>
    <property type="match status" value="1"/>
</dbReference>
<dbReference type="PANTHER" id="PTHR48111">
    <property type="entry name" value="REGULATOR OF RPOS"/>
    <property type="match status" value="1"/>
</dbReference>
<sequence>MNVLIIEDNMDLTANLAEFLEQQGDIIDTANDGNKGFNLATQNDYDVIILDLMLPGMDGLEVCQKLRGKSLVGTPVLMLTARDTVEDKLEGFKSGADDYLVKPFSLRELHARLTALHLRNKGSHVKIILEIGDLVLNTGTREVSRKNQKIELTPIELQLLMLLMKKSPDVVKREAIEREIWGDIPPDSDALRSHIHSLRSAIDKPFSSQLLHTVRGVGYRLVSQSAV</sequence>
<dbReference type="GO" id="GO:0000156">
    <property type="term" value="F:phosphorelay response regulator activity"/>
    <property type="evidence" value="ECO:0007669"/>
    <property type="project" value="TreeGrafter"/>
</dbReference>
<evidence type="ECO:0000313" key="8">
    <source>
        <dbReference type="EMBL" id="VAW90692.1"/>
    </source>
</evidence>
<dbReference type="FunFam" id="1.10.10.10:FF:000058">
    <property type="entry name" value="DNA-binding response OmpR family regulator"/>
    <property type="match status" value="1"/>
</dbReference>
<dbReference type="GO" id="GO:0000976">
    <property type="term" value="F:transcription cis-regulatory region binding"/>
    <property type="evidence" value="ECO:0007669"/>
    <property type="project" value="TreeGrafter"/>
</dbReference>
<keyword evidence="3" id="KW-0805">Transcription regulation</keyword>
<dbReference type="GO" id="GO:0006355">
    <property type="term" value="P:regulation of DNA-templated transcription"/>
    <property type="evidence" value="ECO:0007669"/>
    <property type="project" value="InterPro"/>
</dbReference>
<dbReference type="Pfam" id="PF00486">
    <property type="entry name" value="Trans_reg_C"/>
    <property type="match status" value="1"/>
</dbReference>
<dbReference type="SUPFAM" id="SSF52172">
    <property type="entry name" value="CheY-like"/>
    <property type="match status" value="1"/>
</dbReference>
<dbReference type="FunFam" id="3.40.50.2300:FF:000001">
    <property type="entry name" value="DNA-binding response regulator PhoB"/>
    <property type="match status" value="1"/>
</dbReference>
<evidence type="ECO:0000256" key="3">
    <source>
        <dbReference type="ARBA" id="ARBA00023015"/>
    </source>
</evidence>
<dbReference type="Gene3D" id="3.40.50.2300">
    <property type="match status" value="1"/>
</dbReference>
<dbReference type="Gene3D" id="1.10.10.10">
    <property type="entry name" value="Winged helix-like DNA-binding domain superfamily/Winged helix DNA-binding domain"/>
    <property type="match status" value="1"/>
</dbReference>